<gene>
    <name evidence="1" type="ORF">BP01DRAFT_166811</name>
</gene>
<evidence type="ECO:0000313" key="2">
    <source>
        <dbReference type="Proteomes" id="UP000248349"/>
    </source>
</evidence>
<reference evidence="1 2" key="1">
    <citation type="submission" date="2016-12" db="EMBL/GenBank/DDBJ databases">
        <title>The genomes of Aspergillus section Nigri reveals drivers in fungal speciation.</title>
        <authorList>
            <consortium name="DOE Joint Genome Institute"/>
            <person name="Vesth T.C."/>
            <person name="Nybo J."/>
            <person name="Theobald S."/>
            <person name="Brandl J."/>
            <person name="Frisvad J.C."/>
            <person name="Nielsen K.F."/>
            <person name="Lyhne E.K."/>
            <person name="Kogle M.E."/>
            <person name="Kuo A."/>
            <person name="Riley R."/>
            <person name="Clum A."/>
            <person name="Nolan M."/>
            <person name="Lipzen A."/>
            <person name="Salamov A."/>
            <person name="Henrissat B."/>
            <person name="Wiebenga A."/>
            <person name="De Vries R.P."/>
            <person name="Grigoriev I.V."/>
            <person name="Mortensen U.H."/>
            <person name="Andersen M.R."/>
            <person name="Baker S.E."/>
        </authorList>
    </citation>
    <scope>NUCLEOTIDE SEQUENCE [LARGE SCALE GENOMIC DNA]</scope>
    <source>
        <strain evidence="1 2">JOP 1030-1</strain>
    </source>
</reference>
<organism evidence="1 2">
    <name type="scientific">Aspergillus saccharolyticus JOP 1030-1</name>
    <dbReference type="NCBI Taxonomy" id="1450539"/>
    <lineage>
        <taxon>Eukaryota</taxon>
        <taxon>Fungi</taxon>
        <taxon>Dikarya</taxon>
        <taxon>Ascomycota</taxon>
        <taxon>Pezizomycotina</taxon>
        <taxon>Eurotiomycetes</taxon>
        <taxon>Eurotiomycetidae</taxon>
        <taxon>Eurotiales</taxon>
        <taxon>Aspergillaceae</taxon>
        <taxon>Aspergillus</taxon>
        <taxon>Aspergillus subgen. Circumdati</taxon>
    </lineage>
</organism>
<proteinExistence type="predicted"/>
<name>A0A318Z9Y1_9EURO</name>
<protein>
    <submittedName>
        <fullName evidence="1">Uncharacterized protein</fullName>
    </submittedName>
</protein>
<dbReference type="AlphaFoldDB" id="A0A318Z9Y1"/>
<accession>A0A318Z9Y1</accession>
<evidence type="ECO:0000313" key="1">
    <source>
        <dbReference type="EMBL" id="PYH41513.1"/>
    </source>
</evidence>
<dbReference type="Proteomes" id="UP000248349">
    <property type="component" value="Unassembled WGS sequence"/>
</dbReference>
<dbReference type="RefSeq" id="XP_025427495.1">
    <property type="nucleotide sequence ID" value="XM_025570742.1"/>
</dbReference>
<keyword evidence="2" id="KW-1185">Reference proteome</keyword>
<dbReference type="GeneID" id="37071970"/>
<dbReference type="EMBL" id="KZ821263">
    <property type="protein sequence ID" value="PYH41513.1"/>
    <property type="molecule type" value="Genomic_DNA"/>
</dbReference>
<sequence>MHIRRVSRYFRFGSTISSTSTPLLNLSMCRHFRRRLCTPVLIHPKTPNPLMPCYLASISLLLSPQLTRKPRTC</sequence>